<evidence type="ECO:0000313" key="1">
    <source>
        <dbReference type="EMBL" id="KAJ2983961.1"/>
    </source>
</evidence>
<reference evidence="1" key="1">
    <citation type="submission" date="2022-08" db="EMBL/GenBank/DDBJ databases">
        <title>Genome Sequence of Lecanicillium fungicola.</title>
        <authorList>
            <person name="Buettner E."/>
        </authorList>
    </citation>
    <scope>NUCLEOTIDE SEQUENCE</scope>
    <source>
        <strain evidence="1">Babe33</strain>
    </source>
</reference>
<gene>
    <name evidence="1" type="ORF">NQ176_g313</name>
</gene>
<accession>A0ACC1NZH5</accession>
<comment type="caution">
    <text evidence="1">The sequence shown here is derived from an EMBL/GenBank/DDBJ whole genome shotgun (WGS) entry which is preliminary data.</text>
</comment>
<dbReference type="Proteomes" id="UP001143910">
    <property type="component" value="Unassembled WGS sequence"/>
</dbReference>
<evidence type="ECO:0000313" key="2">
    <source>
        <dbReference type="Proteomes" id="UP001143910"/>
    </source>
</evidence>
<sequence>MRVNHDSISRGYSQSPSPAARLCSPSHGHSDQAHPTPFHISSYISSYQNYGTPHHLSRGYPSFTSHGRYNATHRYGKNWTYHEALGLVGSNSETIFDFTTNGSGIQEQYGGQQTLAMLPREDKANDMTANVDHVKRFLEQVHSVVQYTERARDVDKANKDGNHAIRMNNDGMSSCCPLKTANRSKRVAAPGRCHRCNTTTTPEWRRGPNGARTLCNACGLQYSKQQRKHLLQTKLLQYNTEVPNRDTELVVKPTGMGATSVTAEEKEAAAEK</sequence>
<name>A0ACC1NZH5_9HYPO</name>
<protein>
    <submittedName>
        <fullName evidence="1">Uncharacterized protein</fullName>
    </submittedName>
</protein>
<organism evidence="1 2">
    <name type="scientific">Zarea fungicola</name>
    <dbReference type="NCBI Taxonomy" id="93591"/>
    <lineage>
        <taxon>Eukaryota</taxon>
        <taxon>Fungi</taxon>
        <taxon>Dikarya</taxon>
        <taxon>Ascomycota</taxon>
        <taxon>Pezizomycotina</taxon>
        <taxon>Sordariomycetes</taxon>
        <taxon>Hypocreomycetidae</taxon>
        <taxon>Hypocreales</taxon>
        <taxon>Cordycipitaceae</taxon>
        <taxon>Zarea</taxon>
    </lineage>
</organism>
<keyword evidence="2" id="KW-1185">Reference proteome</keyword>
<proteinExistence type="predicted"/>
<dbReference type="EMBL" id="JANJQO010000011">
    <property type="protein sequence ID" value="KAJ2983961.1"/>
    <property type="molecule type" value="Genomic_DNA"/>
</dbReference>